<dbReference type="Proteomes" id="UP000029980">
    <property type="component" value="Chromosome"/>
</dbReference>
<evidence type="ECO:0008006" key="3">
    <source>
        <dbReference type="Google" id="ProtNLM"/>
    </source>
</evidence>
<dbReference type="RefSeq" id="WP_050002786.1">
    <property type="nucleotide sequence ID" value="NZ_CP008887.1"/>
</dbReference>
<dbReference type="OrthoDB" id="100801at2157"/>
<dbReference type="HOGENOM" id="CLU_051622_0_0_2"/>
<dbReference type="EMBL" id="CP008887">
    <property type="protein sequence ID" value="AIU69814.1"/>
    <property type="molecule type" value="Genomic_DNA"/>
</dbReference>
<dbReference type="GeneID" id="25152870"/>
<sequence length="433" mass="49332">MSAELYNEVLYLTRSIKDPYLRAITYARIGYYMHRAKNPRYKDAFTRALKAVASIDNPLLLVRALIEVATYLGKTGSRSVSKTFVQAYESIKTFPQPLKDDMLGELVRRLLELGRTDDAFFYAKEIENSIKRNDALLKILHRYIEKDSLRKARLILELIEDEPWHSIAAYEVLKEHLKREEFGTAIRVLSEFKSDYWLGEAMKTVAVHLKKAEVPEGTYEKFVDVALSISSSVGFEALTSFLVGVASQGEIDFVVEVLSRVPRELHPELLESIVLAILDRPELLERLLDGLVGDEKELAMNFILDALLERRPDRECRELVKRIGSETDSEKLIVKVVRYLSKLHAYEDAAEFASKVLDPYLRSLAFGSIAVEKLKESDIDGAIDAALEVKDPRWGSWLLSEILAKILEIHVGGEVKEDIEERAEAQRKLWEGS</sequence>
<dbReference type="STRING" id="1505907.TEU_05405"/>
<reference evidence="1 2" key="1">
    <citation type="journal article" date="2015" name="Int. J. Syst. Evol. Microbiol.">
        <title>Thermococcus eurythermalis sp. nov., a conditional piezophilic hyperthermophilic archaeon with a wide temperature range isolated from an oil-immersed chimney in the Guaymas Basin.</title>
        <authorList>
            <person name="Zhao W."/>
            <person name="Zeng X."/>
            <person name="Xiao X."/>
        </authorList>
    </citation>
    <scope>NUCLEOTIDE SEQUENCE [LARGE SCALE GENOMIC DNA]</scope>
    <source>
        <strain evidence="1 2">A501</strain>
    </source>
</reference>
<dbReference type="KEGG" id="teu:TEU_05405"/>
<proteinExistence type="predicted"/>
<evidence type="ECO:0000313" key="1">
    <source>
        <dbReference type="EMBL" id="AIU69814.1"/>
    </source>
</evidence>
<dbReference type="AlphaFoldDB" id="A0A097QTM7"/>
<gene>
    <name evidence="1" type="ORF">TEU_05405</name>
</gene>
<name>A0A097QTM7_9EURY</name>
<protein>
    <recommendedName>
        <fullName evidence="3">Prenyltransferase</fullName>
    </recommendedName>
</protein>
<keyword evidence="2" id="KW-1185">Reference proteome</keyword>
<dbReference type="InterPro" id="IPR011990">
    <property type="entry name" value="TPR-like_helical_dom_sf"/>
</dbReference>
<dbReference type="Gene3D" id="1.25.40.10">
    <property type="entry name" value="Tetratricopeptide repeat domain"/>
    <property type="match status" value="2"/>
</dbReference>
<organism evidence="1 2">
    <name type="scientific">Thermococcus eurythermalis</name>
    <dbReference type="NCBI Taxonomy" id="1505907"/>
    <lineage>
        <taxon>Archaea</taxon>
        <taxon>Methanobacteriati</taxon>
        <taxon>Methanobacteriota</taxon>
        <taxon>Thermococci</taxon>
        <taxon>Thermococcales</taxon>
        <taxon>Thermococcaceae</taxon>
        <taxon>Thermococcus</taxon>
    </lineage>
</organism>
<accession>A0A097QTM7</accession>
<evidence type="ECO:0000313" key="2">
    <source>
        <dbReference type="Proteomes" id="UP000029980"/>
    </source>
</evidence>